<protein>
    <submittedName>
        <fullName evidence="2">Uncharacterized protein</fullName>
    </submittedName>
</protein>
<feature type="transmembrane region" description="Helical" evidence="1">
    <location>
        <begin position="84"/>
        <end position="105"/>
    </location>
</feature>
<dbReference type="RefSeq" id="WP_173204392.1">
    <property type="nucleotide sequence ID" value="NZ_CP053697.2"/>
</dbReference>
<organism evidence="2 3">
    <name type="scientific">Aquipseudomonas campi</name>
    <dbReference type="NCBI Taxonomy" id="2731681"/>
    <lineage>
        <taxon>Bacteria</taxon>
        <taxon>Pseudomonadati</taxon>
        <taxon>Pseudomonadota</taxon>
        <taxon>Gammaproteobacteria</taxon>
        <taxon>Pseudomonadales</taxon>
        <taxon>Pseudomonadaceae</taxon>
        <taxon>Aquipseudomonas</taxon>
    </lineage>
</organism>
<proteinExistence type="predicted"/>
<accession>A0A6M8FED7</accession>
<keyword evidence="1" id="KW-0472">Membrane</keyword>
<keyword evidence="3" id="KW-1185">Reference proteome</keyword>
<dbReference type="AlphaFoldDB" id="A0A6M8FED7"/>
<dbReference type="Proteomes" id="UP000501379">
    <property type="component" value="Chromosome"/>
</dbReference>
<evidence type="ECO:0000256" key="1">
    <source>
        <dbReference type="SAM" id="Phobius"/>
    </source>
</evidence>
<keyword evidence="1" id="KW-0812">Transmembrane</keyword>
<sequence>MSGPDKPGHPHRVGRSLRSLCTLPAAPLLILLVSEAHAFQPCPGASQPCASPIQVLLLVVLPCLVLSGLALLARKKLQRRWLRVSCWLLLASVGLLWLLAIYAAFNAFLAPCTTGCWYGIGS</sequence>
<gene>
    <name evidence="2" type="ORF">HNE05_03810</name>
</gene>
<feature type="transmembrane region" description="Helical" evidence="1">
    <location>
        <begin position="54"/>
        <end position="72"/>
    </location>
</feature>
<evidence type="ECO:0000313" key="2">
    <source>
        <dbReference type="EMBL" id="QKE62520.1"/>
    </source>
</evidence>
<reference evidence="2" key="1">
    <citation type="submission" date="2020-07" db="EMBL/GenBank/DDBJ databases">
        <title>Nitrate ammonifying Pseudomonas campi sp. nov. isolated from German agricultural grassland.</title>
        <authorList>
            <person name="Timsy T."/>
            <person name="Ulrich A."/>
            <person name="Spanner T."/>
            <person name="Foesel B."/>
            <person name="Kolb S."/>
            <person name="Horn M.A."/>
            <person name="Behrendt U."/>
        </authorList>
    </citation>
    <scope>NUCLEOTIDE SEQUENCE</scope>
    <source>
        <strain evidence="2">S1-A32-2</strain>
    </source>
</reference>
<name>A0A6M8FED7_9GAMM</name>
<keyword evidence="1" id="KW-1133">Transmembrane helix</keyword>
<dbReference type="EMBL" id="CP053697">
    <property type="protein sequence ID" value="QKE62520.1"/>
    <property type="molecule type" value="Genomic_DNA"/>
</dbReference>
<evidence type="ECO:0000313" key="3">
    <source>
        <dbReference type="Proteomes" id="UP000501379"/>
    </source>
</evidence>
<dbReference type="KEGG" id="pcam:HNE05_03810"/>